<dbReference type="AlphaFoldDB" id="A2RX51"/>
<dbReference type="SUPFAM" id="SSF55048">
    <property type="entry name" value="Probable ACP-binding domain of malonyl-CoA ACP transacylase"/>
    <property type="match status" value="1"/>
</dbReference>
<dbReference type="SMART" id="SM00827">
    <property type="entry name" value="PKS_AT"/>
    <property type="match status" value="1"/>
</dbReference>
<dbReference type="Gene3D" id="3.40.366.10">
    <property type="entry name" value="Malonyl-Coenzyme A Acyl Carrier Protein, domain 2"/>
    <property type="match status" value="1"/>
</dbReference>
<dbReference type="InterPro" id="IPR001227">
    <property type="entry name" value="Ac_transferase_dom_sf"/>
</dbReference>
<proteinExistence type="predicted"/>
<feature type="domain" description="Malonyl-CoA:ACP transacylase (MAT)" evidence="6">
    <location>
        <begin position="64"/>
        <end position="403"/>
    </location>
</feature>
<dbReference type="NCBIfam" id="TIGR00128">
    <property type="entry name" value="fabD"/>
    <property type="match status" value="1"/>
</dbReference>
<keyword evidence="3 7" id="KW-0012">Acyltransferase</keyword>
<dbReference type="PANTHER" id="PTHR42681:SF1">
    <property type="entry name" value="MALONYL-COA-ACYL CARRIER PROTEIN TRANSACYLASE, MITOCHONDRIAL"/>
    <property type="match status" value="1"/>
</dbReference>
<dbReference type="Gene3D" id="3.30.70.250">
    <property type="entry name" value="Malonyl-CoA ACP transacylase, ACP-binding"/>
    <property type="match status" value="1"/>
</dbReference>
<dbReference type="GO" id="GO:0006633">
    <property type="term" value="P:fatty acid biosynthetic process"/>
    <property type="evidence" value="ECO:0007669"/>
    <property type="project" value="TreeGrafter"/>
</dbReference>
<dbReference type="GO" id="GO:0005829">
    <property type="term" value="C:cytosol"/>
    <property type="evidence" value="ECO:0007669"/>
    <property type="project" value="TreeGrafter"/>
</dbReference>
<dbReference type="Pfam" id="PF00698">
    <property type="entry name" value="Acyl_transf_1"/>
    <property type="match status" value="1"/>
</dbReference>
<name>A2RX51_BURM9</name>
<evidence type="ECO:0000259" key="6">
    <source>
        <dbReference type="SMART" id="SM00827"/>
    </source>
</evidence>
<evidence type="ECO:0000313" key="7">
    <source>
        <dbReference type="EMBL" id="ABM99630.1"/>
    </source>
</evidence>
<dbReference type="EMBL" id="CP000545">
    <property type="protein sequence ID" value="ABM99630.1"/>
    <property type="molecule type" value="Genomic_DNA"/>
</dbReference>
<dbReference type="GO" id="GO:0004314">
    <property type="term" value="F:[acyl-carrier-protein] S-malonyltransferase activity"/>
    <property type="evidence" value="ECO:0007669"/>
    <property type="project" value="UniProtKB-EC"/>
</dbReference>
<evidence type="ECO:0000313" key="8">
    <source>
        <dbReference type="Proteomes" id="UP000002283"/>
    </source>
</evidence>
<feature type="compositionally biased region" description="Low complexity" evidence="5">
    <location>
        <begin position="377"/>
        <end position="387"/>
    </location>
</feature>
<sequence length="452" mass="48489">MRSTPAAHPAAAHVRFARACGRRPAVDRRGQSTRERSASHGAPPAGPALTDARRAGGEMLNTFMFPGQGSQAKGMGGALFDRFADLTAQADAVLGYSIRALCVDDPRDELGRTQFTQPALYVVNALTYYAKCEDSGETPDFLAGHSLGEFNALLAAGCFDFEAGLKLVARRAELMSQARDGAMAAIVNASREQIERTLDEHGLVDTAIANDNTPSQLVISGPAHEIARAEALFQHDRVRYLRLNTSGAFHSKFMRPAQQAFAAHLQSFRLADPAIPVISNVSARPYENGRVSEGLAQQIASPVRWCESIRYLLALAAERGEAIEFTELGHGDVLTRLVHTIRRQTPAPAAAPAAAATPARARPTPPGEPERLAQQTAAAPRASDSASASLGAAERVAAWNRDYPVGTRVRSSLIHDDVLETRTPATVLFGHRAAVYMKGYNGYFDLAEVTPA</sequence>
<dbReference type="InterPro" id="IPR050858">
    <property type="entry name" value="Mal-CoA-ACP_Trans/PKS_FabD"/>
</dbReference>
<dbReference type="Proteomes" id="UP000002283">
    <property type="component" value="Chromosome II"/>
</dbReference>
<organism evidence="7 8">
    <name type="scientific">Burkholderia mallei (strain NCTC 10229)</name>
    <dbReference type="NCBI Taxonomy" id="412022"/>
    <lineage>
        <taxon>Bacteria</taxon>
        <taxon>Pseudomonadati</taxon>
        <taxon>Pseudomonadota</taxon>
        <taxon>Betaproteobacteria</taxon>
        <taxon>Burkholderiales</taxon>
        <taxon>Burkholderiaceae</taxon>
        <taxon>Burkholderia</taxon>
        <taxon>pseudomallei group</taxon>
    </lineage>
</organism>
<dbReference type="InterPro" id="IPR014043">
    <property type="entry name" value="Acyl_transferase_dom"/>
</dbReference>
<feature type="compositionally biased region" description="Basic and acidic residues" evidence="5">
    <location>
        <begin position="24"/>
        <end position="38"/>
    </location>
</feature>
<reference evidence="7 8" key="1">
    <citation type="submission" date="2007-01" db="EMBL/GenBank/DDBJ databases">
        <authorList>
            <person name="DeShazer D."/>
            <person name="Woods D.E."/>
            <person name="Nierman W.C."/>
        </authorList>
    </citation>
    <scope>NUCLEOTIDE SEQUENCE [LARGE SCALE GENOMIC DNA]</scope>
    <source>
        <strain evidence="7 8">NCTC 10229</strain>
    </source>
</reference>
<dbReference type="InterPro" id="IPR016035">
    <property type="entry name" value="Acyl_Trfase/lysoPLipase"/>
</dbReference>
<evidence type="ECO:0000256" key="2">
    <source>
        <dbReference type="ARBA" id="ARBA00022679"/>
    </source>
</evidence>
<evidence type="ECO:0000256" key="5">
    <source>
        <dbReference type="SAM" id="MobiDB-lite"/>
    </source>
</evidence>
<dbReference type="InterPro" id="IPR016036">
    <property type="entry name" value="Malonyl_transacylase_ACP-bd"/>
</dbReference>
<feature type="region of interest" description="Disordered" evidence="5">
    <location>
        <begin position="20"/>
        <end position="49"/>
    </location>
</feature>
<feature type="compositionally biased region" description="Low complexity" evidence="5">
    <location>
        <begin position="345"/>
        <end position="362"/>
    </location>
</feature>
<dbReference type="InterPro" id="IPR004410">
    <property type="entry name" value="Malonyl_CoA-ACP_transAc_FabD"/>
</dbReference>
<comment type="catalytic activity">
    <reaction evidence="4">
        <text>holo-[ACP] + malonyl-CoA = malonyl-[ACP] + CoA</text>
        <dbReference type="Rhea" id="RHEA:41792"/>
        <dbReference type="Rhea" id="RHEA-COMP:9623"/>
        <dbReference type="Rhea" id="RHEA-COMP:9685"/>
        <dbReference type="ChEBI" id="CHEBI:57287"/>
        <dbReference type="ChEBI" id="CHEBI:57384"/>
        <dbReference type="ChEBI" id="CHEBI:64479"/>
        <dbReference type="ChEBI" id="CHEBI:78449"/>
        <dbReference type="EC" id="2.3.1.39"/>
    </reaction>
</comment>
<gene>
    <name evidence="7" type="ordered locus">BMA10229_0451</name>
</gene>
<dbReference type="SUPFAM" id="SSF52151">
    <property type="entry name" value="FabD/lysophospholipase-like"/>
    <property type="match status" value="1"/>
</dbReference>
<protein>
    <recommendedName>
        <fullName evidence="1">[acyl-carrier-protein] S-malonyltransferase</fullName>
        <ecNumber evidence="1">2.3.1.39</ecNumber>
    </recommendedName>
</protein>
<feature type="region of interest" description="Disordered" evidence="5">
    <location>
        <begin position="345"/>
        <end position="387"/>
    </location>
</feature>
<dbReference type="KEGG" id="bml:BMA10229_0451"/>
<evidence type="ECO:0000256" key="4">
    <source>
        <dbReference type="ARBA" id="ARBA00048462"/>
    </source>
</evidence>
<keyword evidence="2 7" id="KW-0808">Transferase</keyword>
<accession>A2RX51</accession>
<evidence type="ECO:0000256" key="1">
    <source>
        <dbReference type="ARBA" id="ARBA00013258"/>
    </source>
</evidence>
<evidence type="ECO:0000256" key="3">
    <source>
        <dbReference type="ARBA" id="ARBA00023315"/>
    </source>
</evidence>
<dbReference type="EC" id="2.3.1.39" evidence="1"/>
<dbReference type="PANTHER" id="PTHR42681">
    <property type="entry name" value="MALONYL-COA-ACYL CARRIER PROTEIN TRANSACYLASE, MITOCHONDRIAL"/>
    <property type="match status" value="1"/>
</dbReference>
<dbReference type="HOGENOM" id="CLU_030558_1_3_4"/>